<comment type="caution">
    <text evidence="1">The sequence shown here is derived from an EMBL/GenBank/DDBJ whole genome shotgun (WGS) entry which is preliminary data.</text>
</comment>
<accession>A0A2K2FD93</accession>
<dbReference type="EMBL" id="NIOJ01000026">
    <property type="protein sequence ID" value="PNT98590.1"/>
    <property type="molecule type" value="Genomic_DNA"/>
</dbReference>
<dbReference type="Proteomes" id="UP000236151">
    <property type="component" value="Unassembled WGS sequence"/>
</dbReference>
<sequence>MNWKNTYEGQKERLYLHMPLESSFLDYPICDTDIWIDLSKVSKNYIIFNVYEKAFLSDAVVFELKNKSIDNEQVFKCALDAYKAEKNKGNVYRLDINDSNIFDENEKRVVKKLFVDNDIEYDDSKKCFKRKKHLGEKVSLIYAAVLKLKVLLCDERESGIERHRSDIKLSFGNKFPYIQIVRLKELLLRSGHTEESAYQIIDQAKKHQQELVQVDADDVDIEVNMKKGVVTMNSLSALKKGLELKGKM</sequence>
<organism evidence="1 2">
    <name type="scientific">Clostridium thermosuccinogenes</name>
    <dbReference type="NCBI Taxonomy" id="84032"/>
    <lineage>
        <taxon>Bacteria</taxon>
        <taxon>Bacillati</taxon>
        <taxon>Bacillota</taxon>
        <taxon>Clostridia</taxon>
        <taxon>Eubacteriales</taxon>
        <taxon>Clostridiaceae</taxon>
        <taxon>Clostridium</taxon>
    </lineage>
</organism>
<protein>
    <submittedName>
        <fullName evidence="1">Uncharacterized protein</fullName>
    </submittedName>
</protein>
<dbReference type="KEGG" id="cthd:CDO33_01265"/>
<reference evidence="1 2" key="1">
    <citation type="submission" date="2017-06" db="EMBL/GenBank/DDBJ databases">
        <title>Investigating the central metabolism of Clostridium thermosuccinogenes.</title>
        <authorList>
            <person name="Koendjbiharie J.G."/>
            <person name="van Kranenburg R."/>
        </authorList>
    </citation>
    <scope>NUCLEOTIDE SEQUENCE [LARGE SCALE GENOMIC DNA]</scope>
    <source>
        <strain evidence="1 2">DSM 5806</strain>
    </source>
</reference>
<evidence type="ECO:0000313" key="1">
    <source>
        <dbReference type="EMBL" id="PNT98590.1"/>
    </source>
</evidence>
<name>A0A2K2FD93_9CLOT</name>
<proteinExistence type="predicted"/>
<gene>
    <name evidence="1" type="ORF">CDQ84_10655</name>
</gene>
<keyword evidence="2" id="KW-1185">Reference proteome</keyword>
<dbReference type="AlphaFoldDB" id="A0A2K2FD93"/>
<evidence type="ECO:0000313" key="2">
    <source>
        <dbReference type="Proteomes" id="UP000236151"/>
    </source>
</evidence>